<keyword evidence="1" id="KW-0812">Transmembrane</keyword>
<feature type="transmembrane region" description="Helical" evidence="1">
    <location>
        <begin position="91"/>
        <end position="112"/>
    </location>
</feature>
<keyword evidence="1" id="KW-1133">Transmembrane helix</keyword>
<keyword evidence="1" id="KW-0472">Membrane</keyword>
<dbReference type="EMBL" id="LR215037">
    <property type="protein sequence ID" value="VEU75748.1"/>
    <property type="molecule type" value="Genomic_DNA"/>
</dbReference>
<reference evidence="2 3" key="1">
    <citation type="submission" date="2019-01" db="EMBL/GenBank/DDBJ databases">
        <authorList>
            <consortium name="Pathogen Informatics"/>
        </authorList>
    </citation>
    <scope>NUCLEOTIDE SEQUENCE [LARGE SCALE GENOMIC DNA]</scope>
    <source>
        <strain evidence="2 3">NCTC10168</strain>
    </source>
</reference>
<evidence type="ECO:0000313" key="2">
    <source>
        <dbReference type="EMBL" id="VEU75748.1"/>
    </source>
</evidence>
<name>A0A449B5E7_9BACT</name>
<accession>A0A449B5E7</accession>
<organism evidence="2 3">
    <name type="scientific">Mycoplasmopsis maculosa</name>
    <dbReference type="NCBI Taxonomy" id="114885"/>
    <lineage>
        <taxon>Bacteria</taxon>
        <taxon>Bacillati</taxon>
        <taxon>Mycoplasmatota</taxon>
        <taxon>Mycoplasmoidales</taxon>
        <taxon>Metamycoplasmataceae</taxon>
        <taxon>Mycoplasmopsis</taxon>
    </lineage>
</organism>
<dbReference type="RefSeq" id="WP_129647109.1">
    <property type="nucleotide sequence ID" value="NZ_LR215037.1"/>
</dbReference>
<feature type="transmembrane region" description="Helical" evidence="1">
    <location>
        <begin position="51"/>
        <end position="79"/>
    </location>
</feature>
<dbReference type="Proteomes" id="UP000290243">
    <property type="component" value="Chromosome"/>
</dbReference>
<evidence type="ECO:0000256" key="1">
    <source>
        <dbReference type="SAM" id="Phobius"/>
    </source>
</evidence>
<keyword evidence="3" id="KW-1185">Reference proteome</keyword>
<gene>
    <name evidence="2" type="ORF">NCTC10168_00682</name>
</gene>
<proteinExistence type="predicted"/>
<protein>
    <submittedName>
        <fullName evidence="2">Uncharacterized protein</fullName>
    </submittedName>
</protein>
<sequence>MKRLWISGLINNILSLLSGIIPIVLISLSAAAVAGSVAYGSGFSSEEAVATAVGIGAVGVFLWIMFSIISIAAFVVNIIITIKANDTTARILMIVGFFFGPLFSLIGCALLLKKENAN</sequence>
<dbReference type="KEGG" id="mmau:NCTC10168_00682"/>
<feature type="transmembrane region" description="Helical" evidence="1">
    <location>
        <begin position="12"/>
        <end position="39"/>
    </location>
</feature>
<dbReference type="AlphaFoldDB" id="A0A449B5E7"/>
<evidence type="ECO:0000313" key="3">
    <source>
        <dbReference type="Proteomes" id="UP000290243"/>
    </source>
</evidence>